<organism evidence="1 2">
    <name type="scientific">Umbra pygmaea</name>
    <name type="common">Eastern mudminnow</name>
    <dbReference type="NCBI Taxonomy" id="75934"/>
    <lineage>
        <taxon>Eukaryota</taxon>
        <taxon>Metazoa</taxon>
        <taxon>Chordata</taxon>
        <taxon>Craniata</taxon>
        <taxon>Vertebrata</taxon>
        <taxon>Euteleostomi</taxon>
        <taxon>Actinopterygii</taxon>
        <taxon>Neopterygii</taxon>
        <taxon>Teleostei</taxon>
        <taxon>Protacanthopterygii</taxon>
        <taxon>Esociformes</taxon>
        <taxon>Umbridae</taxon>
        <taxon>Umbra</taxon>
    </lineage>
</organism>
<dbReference type="Proteomes" id="UP001557470">
    <property type="component" value="Unassembled WGS sequence"/>
</dbReference>
<name>A0ABD0WIX0_UMBPY</name>
<dbReference type="EMBL" id="JAGEUA010000010">
    <property type="protein sequence ID" value="KAL0964197.1"/>
    <property type="molecule type" value="Genomic_DNA"/>
</dbReference>
<evidence type="ECO:0000313" key="2">
    <source>
        <dbReference type="Proteomes" id="UP001557470"/>
    </source>
</evidence>
<keyword evidence="2" id="KW-1185">Reference proteome</keyword>
<gene>
    <name evidence="1" type="ORF">UPYG_G00320610</name>
</gene>
<dbReference type="AlphaFoldDB" id="A0ABD0WIX0"/>
<accession>A0ABD0WIX0</accession>
<proteinExistence type="predicted"/>
<evidence type="ECO:0000313" key="1">
    <source>
        <dbReference type="EMBL" id="KAL0964197.1"/>
    </source>
</evidence>
<sequence length="71" mass="8410">MHNELPLEDPLIKHEIFVDVRQRAESDINDALYFAERFPHLLPYHGPEEHDLLGEEILNFQTMPMIPCRIN</sequence>
<reference evidence="1 2" key="1">
    <citation type="submission" date="2024-06" db="EMBL/GenBank/DDBJ databases">
        <authorList>
            <person name="Pan Q."/>
            <person name="Wen M."/>
            <person name="Jouanno E."/>
            <person name="Zahm M."/>
            <person name="Klopp C."/>
            <person name="Cabau C."/>
            <person name="Louis A."/>
            <person name="Berthelot C."/>
            <person name="Parey E."/>
            <person name="Roest Crollius H."/>
            <person name="Montfort J."/>
            <person name="Robinson-Rechavi M."/>
            <person name="Bouchez O."/>
            <person name="Lampietro C."/>
            <person name="Lopez Roques C."/>
            <person name="Donnadieu C."/>
            <person name="Postlethwait J."/>
            <person name="Bobe J."/>
            <person name="Verreycken H."/>
            <person name="Guiguen Y."/>
        </authorList>
    </citation>
    <scope>NUCLEOTIDE SEQUENCE [LARGE SCALE GENOMIC DNA]</scope>
    <source>
        <strain evidence="1">Up_M1</strain>
        <tissue evidence="1">Testis</tissue>
    </source>
</reference>
<comment type="caution">
    <text evidence="1">The sequence shown here is derived from an EMBL/GenBank/DDBJ whole genome shotgun (WGS) entry which is preliminary data.</text>
</comment>
<protein>
    <submittedName>
        <fullName evidence="1">Uncharacterized protein</fullName>
    </submittedName>
</protein>